<feature type="region of interest" description="Disordered" evidence="1">
    <location>
        <begin position="258"/>
        <end position="341"/>
    </location>
</feature>
<dbReference type="EMBL" id="JAGHQL010000086">
    <property type="protein sequence ID" value="KAH0539107.1"/>
    <property type="molecule type" value="Genomic_DNA"/>
</dbReference>
<proteinExistence type="predicted"/>
<feature type="compositionally biased region" description="Low complexity" evidence="1">
    <location>
        <begin position="289"/>
        <end position="308"/>
    </location>
</feature>
<reference evidence="2" key="1">
    <citation type="submission" date="2021-03" db="EMBL/GenBank/DDBJ databases">
        <title>Comparative genomics and phylogenomic investigation of the class Geoglossomycetes provide insights into ecological specialization and systematics.</title>
        <authorList>
            <person name="Melie T."/>
            <person name="Pirro S."/>
            <person name="Miller A.N."/>
            <person name="Quandt A."/>
        </authorList>
    </citation>
    <scope>NUCLEOTIDE SEQUENCE</scope>
    <source>
        <strain evidence="2">GBOQ0MN5Z8</strain>
    </source>
</reference>
<dbReference type="Proteomes" id="UP000698800">
    <property type="component" value="Unassembled WGS sequence"/>
</dbReference>
<name>A0A9P8I5B2_9PEZI</name>
<gene>
    <name evidence="2" type="ORF">FGG08_004345</name>
</gene>
<organism evidence="2 3">
    <name type="scientific">Glutinoglossum americanum</name>
    <dbReference type="NCBI Taxonomy" id="1670608"/>
    <lineage>
        <taxon>Eukaryota</taxon>
        <taxon>Fungi</taxon>
        <taxon>Dikarya</taxon>
        <taxon>Ascomycota</taxon>
        <taxon>Pezizomycotina</taxon>
        <taxon>Geoglossomycetes</taxon>
        <taxon>Geoglossales</taxon>
        <taxon>Geoglossaceae</taxon>
        <taxon>Glutinoglossum</taxon>
    </lineage>
</organism>
<keyword evidence="3" id="KW-1185">Reference proteome</keyword>
<sequence length="421" mass="47501">MFRNLRNVLSVGRLPLRAESYISRNAEQYTIRRVRFMRPFFTARRFQKAILYTGGAAGVWHFVLPVILGEEEGEEEGNGLPQQLHDHDKENEDGLSDIVDISKASHKSDEDPLFIPLGWARRCEVKPYKGSDPEWQEFLKFAHDSERGTRVRRELAEMIGEHCRTNKRFSQRLGSPVILHKFWIDIDFPDAPPPEYERSGIEITDDYITWATKPVTTRNYNRLRQALWPMSMSNSFLATYLAVFSYNWTRVKEIFGADSKQQRRDQQTTQDSVFRMTQSRPEGLEKRSNTASAPSTSDSPASSSEASTKGGPSRAPNPKGALSESPKDLLPPLPPIPQANEHMSAPVSAFKSTLRKTWRSVAPAVPRGSIIVSGLVEVMGSKAVCVLDVRAAYNPAQSRWEVVTVALRRFQQNSQAPRGGP</sequence>
<dbReference type="AlphaFoldDB" id="A0A9P8I5B2"/>
<evidence type="ECO:0000256" key="1">
    <source>
        <dbReference type="SAM" id="MobiDB-lite"/>
    </source>
</evidence>
<comment type="caution">
    <text evidence="2">The sequence shown here is derived from an EMBL/GenBank/DDBJ whole genome shotgun (WGS) entry which is preliminary data.</text>
</comment>
<evidence type="ECO:0000313" key="2">
    <source>
        <dbReference type="EMBL" id="KAH0539107.1"/>
    </source>
</evidence>
<dbReference type="OrthoDB" id="5316527at2759"/>
<protein>
    <submittedName>
        <fullName evidence="2">Uncharacterized protein</fullName>
    </submittedName>
</protein>
<accession>A0A9P8I5B2</accession>
<evidence type="ECO:0000313" key="3">
    <source>
        <dbReference type="Proteomes" id="UP000698800"/>
    </source>
</evidence>